<dbReference type="PRINTS" id="PR01415">
    <property type="entry name" value="ANKYRIN"/>
</dbReference>
<feature type="repeat" description="ANK" evidence="3">
    <location>
        <begin position="182"/>
        <end position="214"/>
    </location>
</feature>
<dbReference type="PANTHER" id="PTHR24166:SF48">
    <property type="entry name" value="PROTEIN VAPYRIN"/>
    <property type="match status" value="1"/>
</dbReference>
<keyword evidence="5" id="KW-1185">Reference proteome</keyword>
<dbReference type="PROSITE" id="PS50088">
    <property type="entry name" value="ANK_REPEAT"/>
    <property type="match status" value="2"/>
</dbReference>
<evidence type="ECO:0000256" key="1">
    <source>
        <dbReference type="ARBA" id="ARBA00022737"/>
    </source>
</evidence>
<dbReference type="AlphaFoldDB" id="A0A1Q9DLY2"/>
<feature type="repeat" description="ANK" evidence="3">
    <location>
        <begin position="149"/>
        <end position="181"/>
    </location>
</feature>
<reference evidence="4 5" key="1">
    <citation type="submission" date="2016-02" db="EMBL/GenBank/DDBJ databases">
        <title>Genome analysis of coral dinoflagellate symbionts highlights evolutionary adaptations to a symbiotic lifestyle.</title>
        <authorList>
            <person name="Aranda M."/>
            <person name="Li Y."/>
            <person name="Liew Y.J."/>
            <person name="Baumgarten S."/>
            <person name="Simakov O."/>
            <person name="Wilson M."/>
            <person name="Piel J."/>
            <person name="Ashoor H."/>
            <person name="Bougouffa S."/>
            <person name="Bajic V.B."/>
            <person name="Ryu T."/>
            <person name="Ravasi T."/>
            <person name="Bayer T."/>
            <person name="Micklem G."/>
            <person name="Kim H."/>
            <person name="Bhak J."/>
            <person name="Lajeunesse T.C."/>
            <person name="Voolstra C.R."/>
        </authorList>
    </citation>
    <scope>NUCLEOTIDE SEQUENCE [LARGE SCALE GENOMIC DNA]</scope>
    <source>
        <strain evidence="4 5">CCMP2467</strain>
    </source>
</reference>
<dbReference type="PROSITE" id="PS50297">
    <property type="entry name" value="ANK_REP_REGION"/>
    <property type="match status" value="2"/>
</dbReference>
<dbReference type="InterPro" id="IPR036770">
    <property type="entry name" value="Ankyrin_rpt-contain_sf"/>
</dbReference>
<keyword evidence="2 3" id="KW-0040">ANK repeat</keyword>
<dbReference type="Pfam" id="PF12796">
    <property type="entry name" value="Ank_2"/>
    <property type="match status" value="1"/>
</dbReference>
<evidence type="ECO:0000256" key="3">
    <source>
        <dbReference type="PROSITE-ProRule" id="PRU00023"/>
    </source>
</evidence>
<organism evidence="4 5">
    <name type="scientific">Symbiodinium microadriaticum</name>
    <name type="common">Dinoflagellate</name>
    <name type="synonym">Zooxanthella microadriatica</name>
    <dbReference type="NCBI Taxonomy" id="2951"/>
    <lineage>
        <taxon>Eukaryota</taxon>
        <taxon>Sar</taxon>
        <taxon>Alveolata</taxon>
        <taxon>Dinophyceae</taxon>
        <taxon>Suessiales</taxon>
        <taxon>Symbiodiniaceae</taxon>
        <taxon>Symbiodinium</taxon>
    </lineage>
</organism>
<dbReference type="InterPro" id="IPR050889">
    <property type="entry name" value="Dendritic_Spine_Reg/Scaffold"/>
</dbReference>
<dbReference type="Gene3D" id="1.25.40.20">
    <property type="entry name" value="Ankyrin repeat-containing domain"/>
    <property type="match status" value="1"/>
</dbReference>
<dbReference type="PANTHER" id="PTHR24166">
    <property type="entry name" value="ROLLING PEBBLES, ISOFORM B"/>
    <property type="match status" value="1"/>
</dbReference>
<gene>
    <name evidence="4" type="primary">ANKRD50</name>
    <name evidence="4" type="ORF">AK812_SmicGene21639</name>
</gene>
<dbReference type="OrthoDB" id="194358at2759"/>
<dbReference type="Proteomes" id="UP000186817">
    <property type="component" value="Unassembled WGS sequence"/>
</dbReference>
<accession>A0A1Q9DLY2</accession>
<keyword evidence="1" id="KW-0677">Repeat</keyword>
<name>A0A1Q9DLY2_SYMMI</name>
<sequence>MQSAVRRREEGGAELAQEKIGIHGLQVVSQQKSMMLSGEEVGKIPVGKLTDVKELKRHLHQLHGLPTRFRQRLLLGGTPMDDSVKLDTPMDLELVLLTHSAAPPTRADELVTAADSGSTTEVETLLQLCVEVVTLLLEAGADKNLADNNGVTALTCAAERGHVELVRLLLDAGADKNLANTDGDTALICAAAPGRVEVVRLLLDAGADTNVSGTSGVTALMALAAESAQLRQRSAAAAARQVEVWQEEEMSVLADQAEEAPNLVITLLSDRRKPPGSLFHIQHRPAEESLRHITRTANWASMTQQSLASAACELSLLCQAVDMAHLPLS</sequence>
<comment type="caution">
    <text evidence="4">The sequence shown here is derived from an EMBL/GenBank/DDBJ whole genome shotgun (WGS) entry which is preliminary data.</text>
</comment>
<proteinExistence type="predicted"/>
<evidence type="ECO:0000313" key="5">
    <source>
        <dbReference type="Proteomes" id="UP000186817"/>
    </source>
</evidence>
<dbReference type="SMART" id="SM00248">
    <property type="entry name" value="ANK"/>
    <property type="match status" value="3"/>
</dbReference>
<evidence type="ECO:0000313" key="4">
    <source>
        <dbReference type="EMBL" id="OLP96186.1"/>
    </source>
</evidence>
<dbReference type="SUPFAM" id="SSF48403">
    <property type="entry name" value="Ankyrin repeat"/>
    <property type="match status" value="1"/>
</dbReference>
<evidence type="ECO:0000256" key="2">
    <source>
        <dbReference type="ARBA" id="ARBA00023043"/>
    </source>
</evidence>
<dbReference type="CDD" id="cd17039">
    <property type="entry name" value="Ubl_ubiquitin_like"/>
    <property type="match status" value="1"/>
</dbReference>
<protein>
    <submittedName>
        <fullName evidence="4">Ankyrin repeat domain-containing protein 50</fullName>
    </submittedName>
</protein>
<dbReference type="EMBL" id="LSRX01000477">
    <property type="protein sequence ID" value="OLP96186.1"/>
    <property type="molecule type" value="Genomic_DNA"/>
</dbReference>
<dbReference type="InterPro" id="IPR002110">
    <property type="entry name" value="Ankyrin_rpt"/>
</dbReference>